<evidence type="ECO:0000259" key="4">
    <source>
        <dbReference type="PROSITE" id="PS51635"/>
    </source>
</evidence>
<evidence type="ECO:0000256" key="2">
    <source>
        <dbReference type="PROSITE-ProRule" id="PRU01161"/>
    </source>
</evidence>
<dbReference type="SUPFAM" id="SSF52151">
    <property type="entry name" value="FabD/lysophospholipase-like"/>
    <property type="match status" value="1"/>
</dbReference>
<dbReference type="PROSITE" id="PS51635">
    <property type="entry name" value="PNPLA"/>
    <property type="match status" value="1"/>
</dbReference>
<dbReference type="Pfam" id="PF01734">
    <property type="entry name" value="Patatin"/>
    <property type="match status" value="1"/>
</dbReference>
<evidence type="ECO:0000256" key="3">
    <source>
        <dbReference type="SAM" id="MobiDB-lite"/>
    </source>
</evidence>
<organism evidence="5">
    <name type="scientific">Archangium violaceum</name>
    <dbReference type="NCBI Taxonomy" id="83451"/>
    <lineage>
        <taxon>Bacteria</taxon>
        <taxon>Pseudomonadati</taxon>
        <taxon>Myxococcota</taxon>
        <taxon>Myxococcia</taxon>
        <taxon>Myxococcales</taxon>
        <taxon>Cystobacterineae</taxon>
        <taxon>Archangiaceae</taxon>
        <taxon>Archangium</taxon>
    </lineage>
</organism>
<name>U6BPG6_9BACT</name>
<protein>
    <submittedName>
        <fullName evidence="5">GphB</fullName>
    </submittedName>
</protein>
<evidence type="ECO:0000313" key="5">
    <source>
        <dbReference type="EMBL" id="AHA38195.1"/>
    </source>
</evidence>
<dbReference type="AlphaFoldDB" id="U6BPG6"/>
<feature type="region of interest" description="Disordered" evidence="3">
    <location>
        <begin position="350"/>
        <end position="372"/>
    </location>
</feature>
<accession>U6BPG6</accession>
<keyword evidence="2" id="KW-0378">Hydrolase</keyword>
<keyword evidence="1 2" id="KW-0443">Lipid metabolism</keyword>
<reference evidence="5" key="1">
    <citation type="journal article" date="2013" name="J. Nat. Prod.">
        <title>Elucidation of Gephyronic Acid Biosynthetic Pathway Revealed Unexpected SAM Dependent Methylations.</title>
        <authorList>
            <person name="Young J.M."/>
            <person name="Stevens D.C."/>
            <person name="Carmichael R."/>
            <person name="Tan J."/>
            <person name="Boddy C.N."/>
            <person name="Muller R."/>
            <person name="Taylor R.E."/>
        </authorList>
    </citation>
    <scope>NUCLEOTIDE SEQUENCE</scope>
    <source>
        <strain evidence="5">Cb vi76</strain>
    </source>
</reference>
<feature type="short sequence motif" description="GXSXG" evidence="2">
    <location>
        <begin position="50"/>
        <end position="54"/>
    </location>
</feature>
<feature type="active site" description="Proton acceptor" evidence="2">
    <location>
        <position position="199"/>
    </location>
</feature>
<feature type="short sequence motif" description="DGA/G" evidence="2">
    <location>
        <begin position="199"/>
        <end position="201"/>
    </location>
</feature>
<dbReference type="PANTHER" id="PTHR24138:SF10">
    <property type="entry name" value="PHOSPHOLIPASE A2"/>
    <property type="match status" value="1"/>
</dbReference>
<sequence length="372" mass="40643">MRKLRIVSIEGTTLTGGSAFISASLLQHTNRALRQAGHPGLLRNAHVFAGTSAGSWNALYLASHKDPDEALPGLDEYWSELLSAFSSEDLLMLARMVGTAMGTQALMSTRRLRDFFLDVFGHDTRLGDLPRKVIVPSFQLDNRSPNHRHWKPKVFHNFGGPDDPDLDELVADVAMRSGSPPLFTPIYQSVNGTGSGYVDGGIFANNPSMVALAQIIHDAREAERLDVIGNRALLLSLGNGMSQEYVDPMMFRGMADWGYRRWLLDPSDPQVLLRMLFQAGSQAIDFQTRSLLGDDGYYRLNPCFSHPISANPSNVARTMETLPQLPGVAEDIAAAVGWLMSPEVGWMAPDVEDSTASGDAHHGKSSRRGAAP</sequence>
<dbReference type="EMBL" id="KF479198">
    <property type="protein sequence ID" value="AHA38195.1"/>
    <property type="molecule type" value="Genomic_DNA"/>
</dbReference>
<feature type="compositionally biased region" description="Basic residues" evidence="3">
    <location>
        <begin position="363"/>
        <end position="372"/>
    </location>
</feature>
<dbReference type="GO" id="GO:0016787">
    <property type="term" value="F:hydrolase activity"/>
    <property type="evidence" value="ECO:0007669"/>
    <property type="project" value="UniProtKB-UniRule"/>
</dbReference>
<dbReference type="PANTHER" id="PTHR24138">
    <property type="entry name" value="INTRACELLLAR PHOSPHOLIPASE A FAMILY"/>
    <property type="match status" value="1"/>
</dbReference>
<proteinExistence type="predicted"/>
<evidence type="ECO:0000256" key="1">
    <source>
        <dbReference type="ARBA" id="ARBA00023098"/>
    </source>
</evidence>
<dbReference type="InterPro" id="IPR002641">
    <property type="entry name" value="PNPLA_dom"/>
</dbReference>
<comment type="caution">
    <text evidence="2">Lacks conserved residue(s) required for the propagation of feature annotation.</text>
</comment>
<feature type="active site" description="Nucleophile" evidence="2">
    <location>
        <position position="52"/>
    </location>
</feature>
<dbReference type="Gene3D" id="3.40.1090.10">
    <property type="entry name" value="Cytosolic phospholipase A2 catalytic domain"/>
    <property type="match status" value="1"/>
</dbReference>
<dbReference type="InterPro" id="IPR047156">
    <property type="entry name" value="Teg/CotR/CapV-like"/>
</dbReference>
<gene>
    <name evidence="5" type="primary">gphB</name>
</gene>
<feature type="domain" description="PNPLA" evidence="4">
    <location>
        <begin position="7"/>
        <end position="212"/>
    </location>
</feature>
<keyword evidence="2" id="KW-0442">Lipid degradation</keyword>
<dbReference type="InterPro" id="IPR016035">
    <property type="entry name" value="Acyl_Trfase/lysoPLipase"/>
</dbReference>
<dbReference type="GO" id="GO:0016042">
    <property type="term" value="P:lipid catabolic process"/>
    <property type="evidence" value="ECO:0007669"/>
    <property type="project" value="UniProtKB-UniRule"/>
</dbReference>